<keyword evidence="7" id="KW-0472">Membrane</keyword>
<keyword evidence="8" id="KW-0732">Signal</keyword>
<dbReference type="CDD" id="cd06225">
    <property type="entry name" value="HAMP"/>
    <property type="match status" value="1"/>
</dbReference>
<organism evidence="11 12">
    <name type="scientific">Dactylosporangium aurantiacum</name>
    <dbReference type="NCBI Taxonomy" id="35754"/>
    <lineage>
        <taxon>Bacteria</taxon>
        <taxon>Bacillati</taxon>
        <taxon>Actinomycetota</taxon>
        <taxon>Actinomycetes</taxon>
        <taxon>Micromonosporales</taxon>
        <taxon>Micromonosporaceae</taxon>
        <taxon>Dactylosporangium</taxon>
    </lineage>
</organism>
<feature type="signal peptide" evidence="8">
    <location>
        <begin position="1"/>
        <end position="24"/>
    </location>
</feature>
<dbReference type="GO" id="GO:0007165">
    <property type="term" value="P:signal transduction"/>
    <property type="evidence" value="ECO:0007669"/>
    <property type="project" value="UniProtKB-KW"/>
</dbReference>
<evidence type="ECO:0000256" key="6">
    <source>
        <dbReference type="SAM" id="MobiDB-lite"/>
    </source>
</evidence>
<evidence type="ECO:0000256" key="2">
    <source>
        <dbReference type="ARBA" id="ARBA00022989"/>
    </source>
</evidence>
<evidence type="ECO:0000256" key="1">
    <source>
        <dbReference type="ARBA" id="ARBA00022692"/>
    </source>
</evidence>
<dbReference type="PANTHER" id="PTHR32089:SF112">
    <property type="entry name" value="LYSOZYME-LIKE PROTEIN-RELATED"/>
    <property type="match status" value="1"/>
</dbReference>
<keyword evidence="12" id="KW-1185">Reference proteome</keyword>
<accession>A0A9Q9IS62</accession>
<dbReference type="PANTHER" id="PTHR32089">
    <property type="entry name" value="METHYL-ACCEPTING CHEMOTAXIS PROTEIN MCPB"/>
    <property type="match status" value="1"/>
</dbReference>
<dbReference type="Gene3D" id="1.10.287.950">
    <property type="entry name" value="Methyl-accepting chemotaxis protein"/>
    <property type="match status" value="1"/>
</dbReference>
<proteinExistence type="inferred from homology"/>
<dbReference type="PROSITE" id="PS50111">
    <property type="entry name" value="CHEMOTAXIS_TRANSDUC_2"/>
    <property type="match status" value="1"/>
</dbReference>
<evidence type="ECO:0000313" key="11">
    <source>
        <dbReference type="EMBL" id="UWZ58955.1"/>
    </source>
</evidence>
<evidence type="ECO:0000256" key="7">
    <source>
        <dbReference type="SAM" id="Phobius"/>
    </source>
</evidence>
<name>A0A9Q9IS62_9ACTN</name>
<feature type="transmembrane region" description="Helical" evidence="7">
    <location>
        <begin position="181"/>
        <end position="202"/>
    </location>
</feature>
<evidence type="ECO:0000256" key="8">
    <source>
        <dbReference type="SAM" id="SignalP"/>
    </source>
</evidence>
<evidence type="ECO:0000256" key="3">
    <source>
        <dbReference type="ARBA" id="ARBA00023224"/>
    </source>
</evidence>
<feature type="compositionally biased region" description="Low complexity" evidence="6">
    <location>
        <begin position="487"/>
        <end position="498"/>
    </location>
</feature>
<protein>
    <submittedName>
        <fullName evidence="11">Methyl-accepting chemotaxis protein</fullName>
    </submittedName>
</protein>
<dbReference type="Proteomes" id="UP001058003">
    <property type="component" value="Chromosome"/>
</dbReference>
<keyword evidence="1 7" id="KW-0812">Transmembrane</keyword>
<evidence type="ECO:0000313" key="12">
    <source>
        <dbReference type="Proteomes" id="UP001058003"/>
    </source>
</evidence>
<dbReference type="GO" id="GO:0016020">
    <property type="term" value="C:membrane"/>
    <property type="evidence" value="ECO:0007669"/>
    <property type="project" value="InterPro"/>
</dbReference>
<evidence type="ECO:0000256" key="5">
    <source>
        <dbReference type="PROSITE-ProRule" id="PRU00284"/>
    </source>
</evidence>
<dbReference type="SUPFAM" id="SSF58104">
    <property type="entry name" value="Methyl-accepting chemotaxis protein (MCP) signaling domain"/>
    <property type="match status" value="1"/>
</dbReference>
<dbReference type="InterPro" id="IPR003660">
    <property type="entry name" value="HAMP_dom"/>
</dbReference>
<dbReference type="Pfam" id="PF00015">
    <property type="entry name" value="MCPsignal"/>
    <property type="match status" value="1"/>
</dbReference>
<dbReference type="RefSeq" id="WP_052387423.1">
    <property type="nucleotide sequence ID" value="NZ_CP073767.1"/>
</dbReference>
<dbReference type="PROSITE" id="PS50885">
    <property type="entry name" value="HAMP"/>
    <property type="match status" value="1"/>
</dbReference>
<dbReference type="Pfam" id="PF00672">
    <property type="entry name" value="HAMP"/>
    <property type="match status" value="1"/>
</dbReference>
<feature type="chain" id="PRO_5040416553" evidence="8">
    <location>
        <begin position="25"/>
        <end position="524"/>
    </location>
</feature>
<dbReference type="SMART" id="SM00304">
    <property type="entry name" value="HAMP"/>
    <property type="match status" value="1"/>
</dbReference>
<keyword evidence="2 7" id="KW-1133">Transmembrane helix</keyword>
<keyword evidence="3 5" id="KW-0807">Transducer</keyword>
<evidence type="ECO:0000259" key="10">
    <source>
        <dbReference type="PROSITE" id="PS50885"/>
    </source>
</evidence>
<gene>
    <name evidence="11" type="ORF">Daura_23990</name>
</gene>
<evidence type="ECO:0000256" key="4">
    <source>
        <dbReference type="ARBA" id="ARBA00029447"/>
    </source>
</evidence>
<reference evidence="11" key="1">
    <citation type="submission" date="2021-04" db="EMBL/GenBank/DDBJ databases">
        <title>Dactylosporangium aurantiacum NRRL B-8018 full assembly.</title>
        <authorList>
            <person name="Hartkoorn R.C."/>
            <person name="Beaudoing E."/>
            <person name="Hot D."/>
        </authorList>
    </citation>
    <scope>NUCLEOTIDE SEQUENCE</scope>
    <source>
        <strain evidence="11">NRRL B-8018</strain>
    </source>
</reference>
<dbReference type="AlphaFoldDB" id="A0A9Q9IS62"/>
<dbReference type="KEGG" id="daur:Daura_23990"/>
<dbReference type="EMBL" id="CP073767">
    <property type="protein sequence ID" value="UWZ58955.1"/>
    <property type="molecule type" value="Genomic_DNA"/>
</dbReference>
<dbReference type="InterPro" id="IPR004089">
    <property type="entry name" value="MCPsignal_dom"/>
</dbReference>
<feature type="domain" description="Methyl-accepting transducer" evidence="9">
    <location>
        <begin position="260"/>
        <end position="503"/>
    </location>
</feature>
<feature type="region of interest" description="Disordered" evidence="6">
    <location>
        <begin position="478"/>
        <end position="498"/>
    </location>
</feature>
<sequence length="524" mass="53926">MRWTLARRIGGVAAALTLATVALAAIGFAQASTTGREGRDAVAASQLLSEVNDAQHTASVILASAYTLATRLDEAARAAAVERSTEHAGELREQLEHITAARSRWGTEAEVDAFAATVRDVLAVATTIEGANGTLSVPQAQAAQAAWDGFDASSDTLKTHLVDVVAQQQRIAADGETRARVLLGVVGGLTVPVVLIAMWLLARSIIRPVRSTKAVLEQVATGDFTRRVPVRGRDELADMAQALNTTVEHVGAALSGITEESGALTSASGGLRDVSRHLSSSADRLAEESTVVAGAIGAASREVRVASDSTRTLQDAVDDVAARVAEAARIAADAVQEAAVANRTISELDASSARISEVASVITAIADQTNLLALNATIEASRAGESGKGFAVVASEVKELAKQTAKATSDIGERIDAIQADTASAVSGLQRVTETINRIVAIQDTIAESARQQAAAAQDIGANVAHAAEQSATAAGRISGVSDASREATASAEETQAAAERLTATAGRLEAVVSRFRIGDGTPR</sequence>
<dbReference type="SMART" id="SM00283">
    <property type="entry name" value="MA"/>
    <property type="match status" value="1"/>
</dbReference>
<evidence type="ECO:0000259" key="9">
    <source>
        <dbReference type="PROSITE" id="PS50111"/>
    </source>
</evidence>
<feature type="domain" description="HAMP" evidence="10">
    <location>
        <begin position="203"/>
        <end position="255"/>
    </location>
</feature>
<comment type="similarity">
    <text evidence="4">Belongs to the methyl-accepting chemotaxis (MCP) protein family.</text>
</comment>
<dbReference type="OrthoDB" id="1115140at2"/>